<evidence type="ECO:0000313" key="4">
    <source>
        <dbReference type="RefSeq" id="XP_031549510.1"/>
    </source>
</evidence>
<dbReference type="GeneID" id="116287037"/>
<keyword evidence="3" id="KW-1185">Reference proteome</keyword>
<feature type="region of interest" description="Disordered" evidence="1">
    <location>
        <begin position="528"/>
        <end position="564"/>
    </location>
</feature>
<evidence type="ECO:0000259" key="2">
    <source>
        <dbReference type="PROSITE" id="PS50042"/>
    </source>
</evidence>
<dbReference type="SMART" id="SM00100">
    <property type="entry name" value="cNMP"/>
    <property type="match status" value="1"/>
</dbReference>
<dbReference type="Pfam" id="PF00027">
    <property type="entry name" value="cNMP_binding"/>
    <property type="match status" value="1"/>
</dbReference>
<feature type="compositionally biased region" description="Polar residues" evidence="1">
    <location>
        <begin position="89"/>
        <end position="105"/>
    </location>
</feature>
<dbReference type="RefSeq" id="XP_031549510.1">
    <property type="nucleotide sequence ID" value="XM_031693650.1"/>
</dbReference>
<feature type="compositionally biased region" description="Low complexity" evidence="1">
    <location>
        <begin position="23"/>
        <end position="51"/>
    </location>
</feature>
<dbReference type="SUPFAM" id="SSF51206">
    <property type="entry name" value="cAMP-binding domain-like"/>
    <property type="match status" value="2"/>
</dbReference>
<dbReference type="InterPro" id="IPR000595">
    <property type="entry name" value="cNMP-bd_dom"/>
</dbReference>
<protein>
    <submittedName>
        <fullName evidence="4">Uncharacterized protein LOC116287037</fullName>
    </submittedName>
</protein>
<evidence type="ECO:0000256" key="1">
    <source>
        <dbReference type="SAM" id="MobiDB-lite"/>
    </source>
</evidence>
<feature type="region of interest" description="Disordered" evidence="1">
    <location>
        <begin position="1"/>
        <end position="55"/>
    </location>
</feature>
<dbReference type="Proteomes" id="UP000515163">
    <property type="component" value="Unplaced"/>
</dbReference>
<name>A0A6P8HAJ3_ACTTE</name>
<dbReference type="OrthoDB" id="166212at2759"/>
<proteinExistence type="predicted"/>
<feature type="region of interest" description="Disordered" evidence="1">
    <location>
        <begin position="583"/>
        <end position="665"/>
    </location>
</feature>
<dbReference type="InterPro" id="IPR018490">
    <property type="entry name" value="cNMP-bd_dom_sf"/>
</dbReference>
<dbReference type="InParanoid" id="A0A6P8HAJ3"/>
<organism evidence="3 4">
    <name type="scientific">Actinia tenebrosa</name>
    <name type="common">Australian red waratah sea anemone</name>
    <dbReference type="NCBI Taxonomy" id="6105"/>
    <lineage>
        <taxon>Eukaryota</taxon>
        <taxon>Metazoa</taxon>
        <taxon>Cnidaria</taxon>
        <taxon>Anthozoa</taxon>
        <taxon>Hexacorallia</taxon>
        <taxon>Actiniaria</taxon>
        <taxon>Actiniidae</taxon>
        <taxon>Actinia</taxon>
    </lineage>
</organism>
<feature type="compositionally biased region" description="Polar residues" evidence="1">
    <location>
        <begin position="634"/>
        <end position="646"/>
    </location>
</feature>
<feature type="compositionally biased region" description="Polar residues" evidence="1">
    <location>
        <begin position="537"/>
        <end position="548"/>
    </location>
</feature>
<dbReference type="InterPro" id="IPR014710">
    <property type="entry name" value="RmlC-like_jellyroll"/>
</dbReference>
<sequence length="825" mass="93806">MQPAVQYPKPPRSPMASLRSHRTLSNTTTSSLDDDNVSLSSSFSGSLRRSTGLPKISTSDFSAVRAAVGISRMKHGRKVRKATTHLEHYSNTQSDGSNPRGSRRTSTIYSLSELAVAGAKVKRRKRSTLETWGRRSTVGVTKYFDKHLPSVELFRRCVRLVQMFASLCQYKYEKENEDNEATAHTVFTEYINEDDSKIDGGLAFDASYFKANRKMRVSQEVKNILLTPPEQRTEQQLAKILFSLRSIRSFAEYPQRIQNKLIAVGWFESHSAKRAILRQGHIPQAFYFVLSGSAVVTVMAKNEAFARTVHFLRRGDSFGELAMLHDTRRQSTVISREPIELLVISREDFVDIFMLAGGIKNLNDPDHKKFIRGIEFLRGWPIELLGENPKKCLFHFFRSGSVLVKDSNHTDWIYIIKWGSCRILKKLKQVKSQLTEHKERVVGFENVKSFVPKAESRSRLERVRTKLSVVTKLLPKLTLRSLSMIADENEVDKTSSIRHDEGAYIEQVAVAQGILARFRQKRPSAILDDMSFPGEMSENSPYSSTRTSPELKARRASSPAKQAVTNRKKLIVIDGSVSRNSSFSAKKSAGVHVEESHNNRKLSSPKFQRSSYDKSSESSLSHASQEESPGPATSFMNQRARSRLSTKSNEVNKKENDEEENFPRQKISVIDEGALKQNEVQFTEADRHPVFVQVALLSKGDVFGVSSMLFDDQPSLSLVSNGAECIMISKKFYLSHCTDSMKRRLLTTETPYPDEDALQRSLQDKINWDAYKKKTLQGVVKNINLRRQFENRQCHLKNQNKKDTDLCEELKSYLNNVQSQYLERK</sequence>
<dbReference type="KEGG" id="aten:116287037"/>
<dbReference type="PROSITE" id="PS50042">
    <property type="entry name" value="CNMP_BINDING_3"/>
    <property type="match status" value="1"/>
</dbReference>
<dbReference type="AlphaFoldDB" id="A0A6P8HAJ3"/>
<accession>A0A6P8HAJ3</accession>
<reference evidence="4" key="1">
    <citation type="submission" date="2025-08" db="UniProtKB">
        <authorList>
            <consortium name="RefSeq"/>
        </authorList>
    </citation>
    <scope>IDENTIFICATION</scope>
    <source>
        <tissue evidence="4">Tentacle</tissue>
    </source>
</reference>
<dbReference type="Gene3D" id="2.60.120.10">
    <property type="entry name" value="Jelly Rolls"/>
    <property type="match status" value="2"/>
</dbReference>
<dbReference type="CDD" id="cd00038">
    <property type="entry name" value="CAP_ED"/>
    <property type="match status" value="1"/>
</dbReference>
<feature type="domain" description="Cyclic nucleotide-binding" evidence="2">
    <location>
        <begin position="249"/>
        <end position="354"/>
    </location>
</feature>
<feature type="compositionally biased region" description="Basic residues" evidence="1">
    <location>
        <begin position="74"/>
        <end position="83"/>
    </location>
</feature>
<feature type="compositionally biased region" description="Low complexity" evidence="1">
    <location>
        <begin position="617"/>
        <end position="628"/>
    </location>
</feature>
<dbReference type="PANTHER" id="PTHR23011:SF28">
    <property type="entry name" value="CYCLIC NUCLEOTIDE-BINDING DOMAIN CONTAINING PROTEIN"/>
    <property type="match status" value="1"/>
</dbReference>
<dbReference type="PANTHER" id="PTHR23011">
    <property type="entry name" value="CYCLIC NUCLEOTIDE-BINDING DOMAIN CONTAINING PROTEIN"/>
    <property type="match status" value="1"/>
</dbReference>
<feature type="region of interest" description="Disordered" evidence="1">
    <location>
        <begin position="74"/>
        <end position="105"/>
    </location>
</feature>
<evidence type="ECO:0000313" key="3">
    <source>
        <dbReference type="Proteomes" id="UP000515163"/>
    </source>
</evidence>
<gene>
    <name evidence="4" type="primary">LOC116287037</name>
</gene>